<evidence type="ECO:0000313" key="1">
    <source>
        <dbReference type="EMBL" id="PKU39520.1"/>
    </source>
</evidence>
<proteinExistence type="predicted"/>
<evidence type="ECO:0000313" key="2">
    <source>
        <dbReference type="Proteomes" id="UP000233556"/>
    </source>
</evidence>
<dbReference type="AlphaFoldDB" id="A0A2I0U0B9"/>
<protein>
    <submittedName>
        <fullName evidence="1">Uncharacterized protein</fullName>
    </submittedName>
</protein>
<accession>A0A2I0U0B9</accession>
<dbReference type="Proteomes" id="UP000233556">
    <property type="component" value="Unassembled WGS sequence"/>
</dbReference>
<keyword evidence="2" id="KW-1185">Reference proteome</keyword>
<organism evidence="1 2">
    <name type="scientific">Limosa lapponica baueri</name>
    <dbReference type="NCBI Taxonomy" id="1758121"/>
    <lineage>
        <taxon>Eukaryota</taxon>
        <taxon>Metazoa</taxon>
        <taxon>Chordata</taxon>
        <taxon>Craniata</taxon>
        <taxon>Vertebrata</taxon>
        <taxon>Euteleostomi</taxon>
        <taxon>Archelosauria</taxon>
        <taxon>Archosauria</taxon>
        <taxon>Dinosauria</taxon>
        <taxon>Saurischia</taxon>
        <taxon>Theropoda</taxon>
        <taxon>Coelurosauria</taxon>
        <taxon>Aves</taxon>
        <taxon>Neognathae</taxon>
        <taxon>Neoaves</taxon>
        <taxon>Charadriiformes</taxon>
        <taxon>Scolopacidae</taxon>
        <taxon>Limosa</taxon>
    </lineage>
</organism>
<dbReference type="EMBL" id="KZ506465">
    <property type="protein sequence ID" value="PKU39520.1"/>
    <property type="molecule type" value="Genomic_DNA"/>
</dbReference>
<gene>
    <name evidence="1" type="ORF">llap_10176</name>
</gene>
<reference evidence="2" key="2">
    <citation type="submission" date="2017-12" db="EMBL/GenBank/DDBJ databases">
        <title>Genome sequence of the Bar-tailed Godwit (Limosa lapponica baueri).</title>
        <authorList>
            <person name="Lima N.C.B."/>
            <person name="Parody-Merino A.M."/>
            <person name="Battley P.F."/>
            <person name="Fidler A.E."/>
            <person name="Prosdocimi F."/>
        </authorList>
    </citation>
    <scope>NUCLEOTIDE SEQUENCE [LARGE SCALE GENOMIC DNA]</scope>
</reference>
<sequence length="122" mass="14116">MFKDQKTKRDLYVQLVSRMQRKCVFRFRLKNQSIRQIKAIQNTTCTYPATTLRLSEKSDENSARSADIRCCLGQSTGYRADGLKDEVLTANESSWRTHSHVNRKISAPNEVEEKNIEGIGRY</sequence>
<name>A0A2I0U0B9_LIMLA</name>
<reference evidence="2" key="1">
    <citation type="submission" date="2017-11" db="EMBL/GenBank/DDBJ databases">
        <authorList>
            <person name="Lima N.C."/>
            <person name="Parody-Merino A.M."/>
            <person name="Battley P.F."/>
            <person name="Fidler A.E."/>
            <person name="Prosdocimi F."/>
        </authorList>
    </citation>
    <scope>NUCLEOTIDE SEQUENCE [LARGE SCALE GENOMIC DNA]</scope>
</reference>